<evidence type="ECO:0000313" key="2">
    <source>
        <dbReference type="Proteomes" id="UP000199062"/>
    </source>
</evidence>
<keyword evidence="2" id="KW-1185">Reference proteome</keyword>
<dbReference type="Proteomes" id="UP000199062">
    <property type="component" value="Unassembled WGS sequence"/>
</dbReference>
<dbReference type="EMBL" id="FOZK01000002">
    <property type="protein sequence ID" value="SFR97340.1"/>
    <property type="molecule type" value="Genomic_DNA"/>
</dbReference>
<dbReference type="Pfam" id="PF24033">
    <property type="entry name" value="DUF7342"/>
    <property type="match status" value="1"/>
</dbReference>
<protein>
    <submittedName>
        <fullName evidence="1">Uncharacterized protein</fullName>
    </submittedName>
</protein>
<name>A0A1I6L2A3_9EURY</name>
<dbReference type="AlphaFoldDB" id="A0A1I6L2A3"/>
<dbReference type="OrthoDB" id="240032at2157"/>
<sequence length="165" mass="18984">MDDVNERAKAQWKEATTSRERVKEILEQTTEYQTVREIADRALTSEPTTRKYLDELVEEGRGVTTQDGRTTKYKRDEGTIVDERIAELRRTTTQQELIQGIREMKEEIHDYRDTYDVDSPETLALELEAGDPGWGDVGRWRSTKQNLAIAKAALQVSEAHRTVEA</sequence>
<dbReference type="InterPro" id="IPR055766">
    <property type="entry name" value="DUF7342"/>
</dbReference>
<dbReference type="RefSeq" id="WP_089816067.1">
    <property type="nucleotide sequence ID" value="NZ_FOZK01000002.1"/>
</dbReference>
<reference evidence="1 2" key="1">
    <citation type="submission" date="2016-10" db="EMBL/GenBank/DDBJ databases">
        <authorList>
            <person name="de Groot N.N."/>
        </authorList>
    </citation>
    <scope>NUCLEOTIDE SEQUENCE [LARGE SCALE GENOMIC DNA]</scope>
    <source>
        <strain evidence="1 2">CGMCC 1.10457</strain>
    </source>
</reference>
<accession>A0A1I6L2A3</accession>
<proteinExistence type="predicted"/>
<organism evidence="1 2">
    <name type="scientific">Halomicrobium zhouii</name>
    <dbReference type="NCBI Taxonomy" id="767519"/>
    <lineage>
        <taxon>Archaea</taxon>
        <taxon>Methanobacteriati</taxon>
        <taxon>Methanobacteriota</taxon>
        <taxon>Stenosarchaea group</taxon>
        <taxon>Halobacteria</taxon>
        <taxon>Halobacteriales</taxon>
        <taxon>Haloarculaceae</taxon>
        <taxon>Halomicrobium</taxon>
    </lineage>
</organism>
<gene>
    <name evidence="1" type="ORF">SAMN05216559_1835</name>
</gene>
<dbReference type="STRING" id="767519.SAMN05216559_1835"/>
<evidence type="ECO:0000313" key="1">
    <source>
        <dbReference type="EMBL" id="SFR97340.1"/>
    </source>
</evidence>